<organism evidence="1 2">
    <name type="scientific">Mucilaginibacter lappiensis</name>
    <dbReference type="NCBI Taxonomy" id="354630"/>
    <lineage>
        <taxon>Bacteria</taxon>
        <taxon>Pseudomonadati</taxon>
        <taxon>Bacteroidota</taxon>
        <taxon>Sphingobacteriia</taxon>
        <taxon>Sphingobacteriales</taxon>
        <taxon>Sphingobacteriaceae</taxon>
        <taxon>Mucilaginibacter</taxon>
    </lineage>
</organism>
<dbReference type="InterPro" id="IPR021457">
    <property type="entry name" value="DUF3108"/>
</dbReference>
<gene>
    <name evidence="1" type="ORF">HDF22_002933</name>
</gene>
<proteinExistence type="predicted"/>
<dbReference type="RefSeq" id="WP_183588155.1">
    <property type="nucleotide sequence ID" value="NZ_JACHCA010000007.1"/>
</dbReference>
<evidence type="ECO:0000313" key="1">
    <source>
        <dbReference type="EMBL" id="MBB6128810.1"/>
    </source>
</evidence>
<dbReference type="AlphaFoldDB" id="A0A841JDC0"/>
<dbReference type="Proteomes" id="UP000548326">
    <property type="component" value="Unassembled WGS sequence"/>
</dbReference>
<comment type="caution">
    <text evidence="1">The sequence shown here is derived from an EMBL/GenBank/DDBJ whole genome shotgun (WGS) entry which is preliminary data.</text>
</comment>
<protein>
    <recommendedName>
        <fullName evidence="3">Carboxypeptidase regulatory-like domain-containing protein</fullName>
    </recommendedName>
</protein>
<dbReference type="SUPFAM" id="SSF117074">
    <property type="entry name" value="Hypothetical protein PA1324"/>
    <property type="match status" value="1"/>
</dbReference>
<evidence type="ECO:0008006" key="3">
    <source>
        <dbReference type="Google" id="ProtNLM"/>
    </source>
</evidence>
<sequence length="423" mass="47322">MKKAFFIIITLLGINVTVFAQSLKEMTNYSMSIFFAGKTTIALTQSVEIDTGKNKVAVYTAMINPLTKKNDVADTSIIDAATLAPIYHASVNSDHKYELHFGNNAITGYYIDKRNQKNTTIKDPVNLSLIDGSSLDYMFTKLPLSAGFKKNFNVYNYNPNGQSSISKASIGDVENDTYASIHYGNRNVWKVSLTAITPSGEQRKYIYYLDKDTRRLWHYDVEIGGKKIFSAVNNEDDYNPYHSTFDKKETLKLITEGKSVISGQAFARENDAAIKGMAVLNLNKKQVAQEGTAVILIPYTDFFKEWYEQNKKASKTGKSAPLPMSAIQCIKTTKITDNEGHFEFTNLMPGDYLLITQFTMKHGASQTEVTGYTDTYINGAYQGTNTNTTTHYFNVLMTASAQKVVTIKQDGETVTVKLKQIQQ</sequence>
<accession>A0A841JDC0</accession>
<dbReference type="EMBL" id="JACHCA010000007">
    <property type="protein sequence ID" value="MBB6128810.1"/>
    <property type="molecule type" value="Genomic_DNA"/>
</dbReference>
<reference evidence="1 2" key="1">
    <citation type="submission" date="2020-08" db="EMBL/GenBank/DDBJ databases">
        <title>Genomic Encyclopedia of Type Strains, Phase IV (KMG-V): Genome sequencing to study the core and pangenomes of soil and plant-associated prokaryotes.</title>
        <authorList>
            <person name="Whitman W."/>
        </authorList>
    </citation>
    <scope>NUCLEOTIDE SEQUENCE [LARGE SCALE GENOMIC DNA]</scope>
    <source>
        <strain evidence="1 2">MP601</strain>
    </source>
</reference>
<evidence type="ECO:0000313" key="2">
    <source>
        <dbReference type="Proteomes" id="UP000548326"/>
    </source>
</evidence>
<dbReference type="Pfam" id="PF11306">
    <property type="entry name" value="DUF3108"/>
    <property type="match status" value="1"/>
</dbReference>
<name>A0A841JDC0_9SPHI</name>